<evidence type="ECO:0000256" key="1">
    <source>
        <dbReference type="ARBA" id="ARBA00004123"/>
    </source>
</evidence>
<dbReference type="GO" id="GO:0045944">
    <property type="term" value="P:positive regulation of transcription by RNA polymerase II"/>
    <property type="evidence" value="ECO:0007669"/>
    <property type="project" value="InterPro"/>
</dbReference>
<dbReference type="SUPFAM" id="SSF55455">
    <property type="entry name" value="SRF-like"/>
    <property type="match status" value="1"/>
</dbReference>
<dbReference type="GO" id="GO:0046983">
    <property type="term" value="F:protein dimerization activity"/>
    <property type="evidence" value="ECO:0007669"/>
    <property type="project" value="InterPro"/>
</dbReference>
<evidence type="ECO:0000256" key="6">
    <source>
        <dbReference type="ARBA" id="ARBA00023242"/>
    </source>
</evidence>
<dbReference type="Pfam" id="PF00319">
    <property type="entry name" value="SRF-TF"/>
    <property type="match status" value="1"/>
</dbReference>
<dbReference type="GO" id="GO:0003700">
    <property type="term" value="F:DNA-binding transcription factor activity"/>
    <property type="evidence" value="ECO:0007669"/>
    <property type="project" value="InterPro"/>
</dbReference>
<dbReference type="Gene3D" id="3.40.1810.10">
    <property type="entry name" value="Transcription factor, MADS-box"/>
    <property type="match status" value="1"/>
</dbReference>
<dbReference type="InterPro" id="IPR002100">
    <property type="entry name" value="TF_MADSbox"/>
</dbReference>
<feature type="domain" description="K-box" evidence="11">
    <location>
        <begin position="87"/>
        <end position="177"/>
    </location>
</feature>
<dbReference type="GO" id="GO:0009791">
    <property type="term" value="P:post-embryonic development"/>
    <property type="evidence" value="ECO:0007669"/>
    <property type="project" value="UniProtKB-ARBA"/>
</dbReference>
<dbReference type="PROSITE" id="PS50066">
    <property type="entry name" value="MADS_BOX_2"/>
    <property type="match status" value="1"/>
</dbReference>
<keyword evidence="13" id="KW-1185">Reference proteome</keyword>
<evidence type="ECO:0000313" key="12">
    <source>
        <dbReference type="EMBL" id="GAA0150495.1"/>
    </source>
</evidence>
<dbReference type="PANTHER" id="PTHR48019">
    <property type="entry name" value="SERUM RESPONSE FACTOR HOMOLOG"/>
    <property type="match status" value="1"/>
</dbReference>
<dbReference type="InterPro" id="IPR050142">
    <property type="entry name" value="MADS-box/MEF2_TF"/>
</dbReference>
<dbReference type="GO" id="GO:0005634">
    <property type="term" value="C:nucleus"/>
    <property type="evidence" value="ECO:0007669"/>
    <property type="project" value="UniProtKB-SubCell"/>
</dbReference>
<evidence type="ECO:0000256" key="2">
    <source>
        <dbReference type="ARBA" id="ARBA00023015"/>
    </source>
</evidence>
<dbReference type="InterPro" id="IPR002487">
    <property type="entry name" value="TF_Kbox"/>
</dbReference>
<dbReference type="FunFam" id="3.40.1810.10:FF:000009">
    <property type="entry name" value="agamous-like MADS-box protein AGL11"/>
    <property type="match status" value="1"/>
</dbReference>
<feature type="domain" description="MADS-box" evidence="10">
    <location>
        <begin position="1"/>
        <end position="61"/>
    </location>
</feature>
<dbReference type="CDD" id="cd00265">
    <property type="entry name" value="MADS_MEF2_like"/>
    <property type="match status" value="1"/>
</dbReference>
<dbReference type="InterPro" id="IPR036879">
    <property type="entry name" value="TF_MADSbox_sf"/>
</dbReference>
<dbReference type="AlphaFoldDB" id="A0AAV3PGS4"/>
<keyword evidence="6" id="KW-0539">Nucleus</keyword>
<dbReference type="PROSITE" id="PS00350">
    <property type="entry name" value="MADS_BOX_1"/>
    <property type="match status" value="1"/>
</dbReference>
<keyword evidence="5" id="KW-0804">Transcription</keyword>
<sequence>MGRGKIEIKKIENNTNRQVTFCKRRNGLLKKAYELSVLCEAEVALIVFSSRGRVYEYANNNIRSTIERYKKATVDAINPCTTQEINAQFYQQESKKLRQQIQMLQNCNRHLHGEGLNSLNVKELKQLENRIERGVARIRSKKHDIILAETEILQKRETQLEQENQHLRARIAESERLQQLSMVLPAQEYNPIHDYLTRNMLQLNMMEGGSSYQIPEEKSVQLCGGDRNCGIQFLS</sequence>
<dbReference type="InterPro" id="IPR033896">
    <property type="entry name" value="MEF2-like_N"/>
</dbReference>
<evidence type="ECO:0000256" key="8">
    <source>
        <dbReference type="ARBA" id="ARBA00070139"/>
    </source>
</evidence>
<keyword evidence="4" id="KW-0010">Activator</keyword>
<evidence type="ECO:0000256" key="4">
    <source>
        <dbReference type="ARBA" id="ARBA00023159"/>
    </source>
</evidence>
<keyword evidence="9" id="KW-0175">Coiled coil</keyword>
<evidence type="ECO:0000313" key="13">
    <source>
        <dbReference type="Proteomes" id="UP001454036"/>
    </source>
</evidence>
<dbReference type="PRINTS" id="PR00404">
    <property type="entry name" value="MADSDOMAIN"/>
</dbReference>
<dbReference type="Pfam" id="PF01486">
    <property type="entry name" value="K-box"/>
    <property type="match status" value="1"/>
</dbReference>
<dbReference type="GO" id="GO:0000977">
    <property type="term" value="F:RNA polymerase II transcription regulatory region sequence-specific DNA binding"/>
    <property type="evidence" value="ECO:0007669"/>
    <property type="project" value="InterPro"/>
</dbReference>
<evidence type="ECO:0000256" key="3">
    <source>
        <dbReference type="ARBA" id="ARBA00023125"/>
    </source>
</evidence>
<accession>A0AAV3PGS4</accession>
<comment type="subcellular location">
    <subcellularLocation>
        <location evidence="1">Nucleus</location>
    </subcellularLocation>
</comment>
<gene>
    <name evidence="12" type="ORF">LIER_09424</name>
</gene>
<dbReference type="GO" id="GO:0048608">
    <property type="term" value="P:reproductive structure development"/>
    <property type="evidence" value="ECO:0007669"/>
    <property type="project" value="UniProtKB-ARBA"/>
</dbReference>
<evidence type="ECO:0000259" key="11">
    <source>
        <dbReference type="PROSITE" id="PS51297"/>
    </source>
</evidence>
<comment type="caution">
    <text evidence="12">The sequence shown here is derived from an EMBL/GenBank/DDBJ whole genome shotgun (WGS) entry which is preliminary data.</text>
</comment>
<dbReference type="SMART" id="SM00432">
    <property type="entry name" value="MADS"/>
    <property type="match status" value="1"/>
</dbReference>
<reference evidence="12 13" key="1">
    <citation type="submission" date="2024-01" db="EMBL/GenBank/DDBJ databases">
        <title>The complete chloroplast genome sequence of Lithospermum erythrorhizon: insights into the phylogenetic relationship among Boraginaceae species and the maternal lineages of purple gromwells.</title>
        <authorList>
            <person name="Okada T."/>
            <person name="Watanabe K."/>
        </authorList>
    </citation>
    <scope>NUCLEOTIDE SEQUENCE [LARGE SCALE GENOMIC DNA]</scope>
</reference>
<protein>
    <recommendedName>
        <fullName evidence="8">Floral homeotic protein AGAMOUS</fullName>
    </recommendedName>
</protein>
<dbReference type="EMBL" id="BAABME010001603">
    <property type="protein sequence ID" value="GAA0150495.1"/>
    <property type="molecule type" value="Genomic_DNA"/>
</dbReference>
<keyword evidence="3" id="KW-0238">DNA-binding</keyword>
<keyword evidence="2" id="KW-0805">Transcription regulation</keyword>
<evidence type="ECO:0000256" key="5">
    <source>
        <dbReference type="ARBA" id="ARBA00023163"/>
    </source>
</evidence>
<evidence type="ECO:0000256" key="7">
    <source>
        <dbReference type="ARBA" id="ARBA00053580"/>
    </source>
</evidence>
<name>A0AAV3PGS4_LITER</name>
<feature type="coiled-coil region" evidence="9">
    <location>
        <begin position="87"/>
        <end position="177"/>
    </location>
</feature>
<evidence type="ECO:0000259" key="10">
    <source>
        <dbReference type="PROSITE" id="PS50066"/>
    </source>
</evidence>
<dbReference type="PROSITE" id="PS51297">
    <property type="entry name" value="K_BOX"/>
    <property type="match status" value="1"/>
</dbReference>
<proteinExistence type="predicted"/>
<evidence type="ECO:0000256" key="9">
    <source>
        <dbReference type="SAM" id="Coils"/>
    </source>
</evidence>
<dbReference type="Proteomes" id="UP001454036">
    <property type="component" value="Unassembled WGS sequence"/>
</dbReference>
<comment type="function">
    <text evidence="7">Probable transcription factor involved in regulating genes that determines stamen and carpel development in wild-type flowers.</text>
</comment>
<organism evidence="12 13">
    <name type="scientific">Lithospermum erythrorhizon</name>
    <name type="common">Purple gromwell</name>
    <name type="synonym">Lithospermum officinale var. erythrorhizon</name>
    <dbReference type="NCBI Taxonomy" id="34254"/>
    <lineage>
        <taxon>Eukaryota</taxon>
        <taxon>Viridiplantae</taxon>
        <taxon>Streptophyta</taxon>
        <taxon>Embryophyta</taxon>
        <taxon>Tracheophyta</taxon>
        <taxon>Spermatophyta</taxon>
        <taxon>Magnoliopsida</taxon>
        <taxon>eudicotyledons</taxon>
        <taxon>Gunneridae</taxon>
        <taxon>Pentapetalae</taxon>
        <taxon>asterids</taxon>
        <taxon>lamiids</taxon>
        <taxon>Boraginales</taxon>
        <taxon>Boraginaceae</taxon>
        <taxon>Boraginoideae</taxon>
        <taxon>Lithospermeae</taxon>
        <taxon>Lithospermum</taxon>
    </lineage>
</organism>